<keyword evidence="1" id="KW-0812">Transmembrane</keyword>
<dbReference type="Proteomes" id="UP000887575">
    <property type="component" value="Unassembled WGS sequence"/>
</dbReference>
<keyword evidence="1" id="KW-0472">Membrane</keyword>
<name>A0AAF3FJ70_9BILA</name>
<evidence type="ECO:0000313" key="3">
    <source>
        <dbReference type="WBParaSite" id="MBELARI_LOCUS7131"/>
    </source>
</evidence>
<feature type="transmembrane region" description="Helical" evidence="1">
    <location>
        <begin position="173"/>
        <end position="194"/>
    </location>
</feature>
<reference evidence="3" key="1">
    <citation type="submission" date="2024-02" db="UniProtKB">
        <authorList>
            <consortium name="WormBaseParasite"/>
        </authorList>
    </citation>
    <scope>IDENTIFICATION</scope>
</reference>
<evidence type="ECO:0000256" key="1">
    <source>
        <dbReference type="SAM" id="Phobius"/>
    </source>
</evidence>
<accession>A0AAF3FJ70</accession>
<protein>
    <submittedName>
        <fullName evidence="3">Uncharacterized protein</fullName>
    </submittedName>
</protein>
<sequence length="252" mass="28941">MKSNLTLSSKKGVEFHNFEGLLEALENKGWRLVIRDEIQWDVALFCRDHQCARYMNHIKQAINVSKTFDLNKLMPPKTVLITGFESHMIQSDVALLNRQGRTLFIRDLNLQNSPLAFAVSKNLSYVFREKLNRALESMQGSYPNFAIRYATPYAPYRTTEVGASGFIVRLSLVYLWSLFRLCLIGVALAIGLLIGEIITAKLAANIHLLHEECRCKQRDDEMKHFTRNSLLALLSKLKRQQDNVKKVKRNSI</sequence>
<organism evidence="2 3">
    <name type="scientific">Mesorhabditis belari</name>
    <dbReference type="NCBI Taxonomy" id="2138241"/>
    <lineage>
        <taxon>Eukaryota</taxon>
        <taxon>Metazoa</taxon>
        <taxon>Ecdysozoa</taxon>
        <taxon>Nematoda</taxon>
        <taxon>Chromadorea</taxon>
        <taxon>Rhabditida</taxon>
        <taxon>Rhabditina</taxon>
        <taxon>Rhabditomorpha</taxon>
        <taxon>Rhabditoidea</taxon>
        <taxon>Rhabditidae</taxon>
        <taxon>Mesorhabditinae</taxon>
        <taxon>Mesorhabditis</taxon>
    </lineage>
</organism>
<dbReference type="WBParaSite" id="MBELARI_LOCUS7131">
    <property type="protein sequence ID" value="MBELARI_LOCUS7131"/>
    <property type="gene ID" value="MBELARI_LOCUS7131"/>
</dbReference>
<keyword evidence="2" id="KW-1185">Reference proteome</keyword>
<dbReference type="AlphaFoldDB" id="A0AAF3FJ70"/>
<keyword evidence="1" id="KW-1133">Transmembrane helix</keyword>
<proteinExistence type="predicted"/>
<evidence type="ECO:0000313" key="2">
    <source>
        <dbReference type="Proteomes" id="UP000887575"/>
    </source>
</evidence>